<feature type="region of interest" description="Disordered" evidence="1">
    <location>
        <begin position="132"/>
        <end position="213"/>
    </location>
</feature>
<dbReference type="OrthoDB" id="4161186at2759"/>
<reference evidence="3" key="1">
    <citation type="journal article" date="2020" name="Stud. Mycol.">
        <title>101 Dothideomycetes genomes: a test case for predicting lifestyles and emergence of pathogens.</title>
        <authorList>
            <person name="Haridas S."/>
            <person name="Albert R."/>
            <person name="Binder M."/>
            <person name="Bloem J."/>
            <person name="Labutti K."/>
            <person name="Salamov A."/>
            <person name="Andreopoulos B."/>
            <person name="Baker S."/>
            <person name="Barry K."/>
            <person name="Bills G."/>
            <person name="Bluhm B."/>
            <person name="Cannon C."/>
            <person name="Castanera R."/>
            <person name="Culley D."/>
            <person name="Daum C."/>
            <person name="Ezra D."/>
            <person name="Gonzalez J."/>
            <person name="Henrissat B."/>
            <person name="Kuo A."/>
            <person name="Liang C."/>
            <person name="Lipzen A."/>
            <person name="Lutzoni F."/>
            <person name="Magnuson J."/>
            <person name="Mondo S."/>
            <person name="Nolan M."/>
            <person name="Ohm R."/>
            <person name="Pangilinan J."/>
            <person name="Park H.-J."/>
            <person name="Ramirez L."/>
            <person name="Alfaro M."/>
            <person name="Sun H."/>
            <person name="Tritt A."/>
            <person name="Yoshinaga Y."/>
            <person name="Zwiers L.-H."/>
            <person name="Turgeon B."/>
            <person name="Goodwin S."/>
            <person name="Spatafora J."/>
            <person name="Crous P."/>
            <person name="Grigoriev I."/>
        </authorList>
    </citation>
    <scope>NUCLEOTIDE SEQUENCE</scope>
    <source>
        <strain evidence="3">CBS 122681</strain>
    </source>
</reference>
<dbReference type="EMBL" id="MU004400">
    <property type="protein sequence ID" value="KAF2652514.1"/>
    <property type="molecule type" value="Genomic_DNA"/>
</dbReference>
<proteinExistence type="predicted"/>
<evidence type="ECO:0000256" key="1">
    <source>
        <dbReference type="SAM" id="MobiDB-lite"/>
    </source>
</evidence>
<name>A0A6A6T1W3_9PLEO</name>
<dbReference type="Pfam" id="PF20516">
    <property type="entry name" value="PDDEXK_12"/>
    <property type="match status" value="1"/>
</dbReference>
<evidence type="ECO:0000313" key="4">
    <source>
        <dbReference type="Proteomes" id="UP000799324"/>
    </source>
</evidence>
<dbReference type="AlphaFoldDB" id="A0A6A6T1W3"/>
<feature type="compositionally biased region" description="Low complexity" evidence="1">
    <location>
        <begin position="195"/>
        <end position="204"/>
    </location>
</feature>
<feature type="compositionally biased region" description="Pro residues" evidence="1">
    <location>
        <begin position="104"/>
        <end position="114"/>
    </location>
</feature>
<organism evidence="3 4">
    <name type="scientific">Lophiostoma macrostomum CBS 122681</name>
    <dbReference type="NCBI Taxonomy" id="1314788"/>
    <lineage>
        <taxon>Eukaryota</taxon>
        <taxon>Fungi</taxon>
        <taxon>Dikarya</taxon>
        <taxon>Ascomycota</taxon>
        <taxon>Pezizomycotina</taxon>
        <taxon>Dothideomycetes</taxon>
        <taxon>Pleosporomycetidae</taxon>
        <taxon>Pleosporales</taxon>
        <taxon>Lophiostomataceae</taxon>
        <taxon>Lophiostoma</taxon>
    </lineage>
</organism>
<keyword evidence="4" id="KW-1185">Reference proteome</keyword>
<dbReference type="Proteomes" id="UP000799324">
    <property type="component" value="Unassembled WGS sequence"/>
</dbReference>
<dbReference type="InterPro" id="IPR046797">
    <property type="entry name" value="PDDEXK_12"/>
</dbReference>
<protein>
    <recommendedName>
        <fullName evidence="2">PD-(D/E)XK nuclease-like domain-containing protein</fullName>
    </recommendedName>
</protein>
<feature type="domain" description="PD-(D/E)XK nuclease-like" evidence="2">
    <location>
        <begin position="284"/>
        <end position="518"/>
    </location>
</feature>
<feature type="compositionally biased region" description="Pro residues" evidence="1">
    <location>
        <begin position="132"/>
        <end position="148"/>
    </location>
</feature>
<accession>A0A6A6T1W3</accession>
<feature type="compositionally biased region" description="Polar residues" evidence="1">
    <location>
        <begin position="172"/>
        <end position="181"/>
    </location>
</feature>
<feature type="region of interest" description="Disordered" evidence="1">
    <location>
        <begin position="32"/>
        <end position="118"/>
    </location>
</feature>
<sequence>MSFLENWLAELGGRGNNLEAPPDSHIPLEYQLGHKRFRPAARLPPTLRATSTPPPQKRRTALGGIEAPNNRRPPQPHPARNQRAAAIAMPPKKRSQKETTTSPPKSPPRSPPKLPTKLPALSPALVLLPTPSLPPPLLPPPSLPPSALPSPTRRSGRLANTSSNLAKPITSDLDTPPSNLGNVERDLYGPTVPQLAPKAASEPLLPSPSRPQSPVAKSLADLLIAEPPVRRKIVDESAEVPDDVRALFRRLRVIGARSLKVVPKELKTEFESYYRTSDVRDLGDLEDFLLDDDHYLTEKELLQEWDFVHEMKKTSDACARKQVYERAWNEWVHSRMLKQAILKRDGVAYYNICDARVVKDNIPVTQHSDRFNAKLIDYAIVLEPPLVPDDKEMIRLLARHRSSVNITNYQPLKHAPVVVCIETKTPSGTQQEAELQLALWALSYFTKLKDLSGESVVSITIPLIYIAHESWRLMLVRDRGTEIEFYDGPNFGATNRVLGCLCVLQGLREVIAWSETTFKTWYKDHVLDAMEGGLDG</sequence>
<gene>
    <name evidence="3" type="ORF">K491DRAFT_781021</name>
</gene>
<evidence type="ECO:0000313" key="3">
    <source>
        <dbReference type="EMBL" id="KAF2652514.1"/>
    </source>
</evidence>
<evidence type="ECO:0000259" key="2">
    <source>
        <dbReference type="Pfam" id="PF20516"/>
    </source>
</evidence>